<gene>
    <name evidence="1" type="ORF">LCGC14_1778740</name>
</gene>
<accession>A0A0F9HIM3</accession>
<dbReference type="EMBL" id="LAZR01016788">
    <property type="protein sequence ID" value="KKM03012.1"/>
    <property type="molecule type" value="Genomic_DNA"/>
</dbReference>
<name>A0A0F9HIM3_9ZZZZ</name>
<reference evidence="1" key="1">
    <citation type="journal article" date="2015" name="Nature">
        <title>Complex archaea that bridge the gap between prokaryotes and eukaryotes.</title>
        <authorList>
            <person name="Spang A."/>
            <person name="Saw J.H."/>
            <person name="Jorgensen S.L."/>
            <person name="Zaremba-Niedzwiedzka K."/>
            <person name="Martijn J."/>
            <person name="Lind A.E."/>
            <person name="van Eijk R."/>
            <person name="Schleper C."/>
            <person name="Guy L."/>
            <person name="Ettema T.J."/>
        </authorList>
    </citation>
    <scope>NUCLEOTIDE SEQUENCE</scope>
</reference>
<evidence type="ECO:0000313" key="1">
    <source>
        <dbReference type="EMBL" id="KKM03012.1"/>
    </source>
</evidence>
<organism evidence="1">
    <name type="scientific">marine sediment metagenome</name>
    <dbReference type="NCBI Taxonomy" id="412755"/>
    <lineage>
        <taxon>unclassified sequences</taxon>
        <taxon>metagenomes</taxon>
        <taxon>ecological metagenomes</taxon>
    </lineage>
</organism>
<sequence length="54" mass="6297">MKIKVFYDGPLNVKLDEAISVAVKPFGYIRWTSDYLLIDDERYLIFDTIDHSGD</sequence>
<protein>
    <submittedName>
        <fullName evidence="1">Uncharacterized protein</fullName>
    </submittedName>
</protein>
<proteinExistence type="predicted"/>
<dbReference type="AlphaFoldDB" id="A0A0F9HIM3"/>
<comment type="caution">
    <text evidence="1">The sequence shown here is derived from an EMBL/GenBank/DDBJ whole genome shotgun (WGS) entry which is preliminary data.</text>
</comment>